<dbReference type="PANTHER" id="PTHR43115:SF4">
    <property type="entry name" value="DEHYDROGENASE_REDUCTASE SDR FAMILY MEMBER 11"/>
    <property type="match status" value="1"/>
</dbReference>
<dbReference type="KEGG" id="apln:108740821"/>
<keyword evidence="2" id="KW-0560">Oxidoreductase</keyword>
<dbReference type="Proteomes" id="UP000192223">
    <property type="component" value="Unplaced"/>
</dbReference>
<dbReference type="GeneID" id="108740821"/>
<sequence>MNRWVGKVAIVTGASAGIGAVLAEKLVKEGLQVVGLARRKEPIEILSKKLDGEKGKLHALKVDLTKPEEIINAFKWVKENLGPVHILVNNAGIALNTTLSDGDYEKWKQVLDVNVLGLSVATREAVRQMKENKIDGHIVHINSMLGHRVIKLPLNMYYASKYAVTALTEALLNEFNEEKLKIKITSVSPGVVKTDFRKAAGYVPQDVVEDIPGVTAEEVADVVIYVLGTPPTVQIRELTLTAVGEIV</sequence>
<organism evidence="4 5">
    <name type="scientific">Agrilus planipennis</name>
    <name type="common">Emerald ash borer</name>
    <name type="synonym">Agrilus marcopoli</name>
    <dbReference type="NCBI Taxonomy" id="224129"/>
    <lineage>
        <taxon>Eukaryota</taxon>
        <taxon>Metazoa</taxon>
        <taxon>Ecdysozoa</taxon>
        <taxon>Arthropoda</taxon>
        <taxon>Hexapoda</taxon>
        <taxon>Insecta</taxon>
        <taxon>Pterygota</taxon>
        <taxon>Neoptera</taxon>
        <taxon>Endopterygota</taxon>
        <taxon>Coleoptera</taxon>
        <taxon>Polyphaga</taxon>
        <taxon>Elateriformia</taxon>
        <taxon>Buprestoidea</taxon>
        <taxon>Buprestidae</taxon>
        <taxon>Agrilinae</taxon>
        <taxon>Agrilus</taxon>
    </lineage>
</organism>
<keyword evidence="4" id="KW-1185">Reference proteome</keyword>
<reference evidence="5" key="1">
    <citation type="submission" date="2025-08" db="UniProtKB">
        <authorList>
            <consortium name="RefSeq"/>
        </authorList>
    </citation>
    <scope>IDENTIFICATION</scope>
    <source>
        <tissue evidence="5">Entire body</tissue>
    </source>
</reference>
<dbReference type="RefSeq" id="XP_018330804.1">
    <property type="nucleotide sequence ID" value="XM_018475302.2"/>
</dbReference>
<dbReference type="InterPro" id="IPR036291">
    <property type="entry name" value="NAD(P)-bd_dom_sf"/>
</dbReference>
<dbReference type="InterPro" id="IPR002347">
    <property type="entry name" value="SDR_fam"/>
</dbReference>
<dbReference type="Pfam" id="PF00106">
    <property type="entry name" value="adh_short"/>
    <property type="match status" value="1"/>
</dbReference>
<dbReference type="PANTHER" id="PTHR43115">
    <property type="entry name" value="DEHYDROGENASE/REDUCTASE SDR FAMILY MEMBER 11"/>
    <property type="match status" value="1"/>
</dbReference>
<comment type="similarity">
    <text evidence="1 3">Belongs to the short-chain dehydrogenases/reductases (SDR) family.</text>
</comment>
<evidence type="ECO:0000256" key="3">
    <source>
        <dbReference type="RuleBase" id="RU000363"/>
    </source>
</evidence>
<dbReference type="GO" id="GO:0016616">
    <property type="term" value="F:oxidoreductase activity, acting on the CH-OH group of donors, NAD or NADP as acceptor"/>
    <property type="evidence" value="ECO:0007669"/>
    <property type="project" value="UniProtKB-ARBA"/>
</dbReference>
<name>A0A1W4X3Z7_AGRPL</name>
<dbReference type="AlphaFoldDB" id="A0A1W4X3Z7"/>
<evidence type="ECO:0000313" key="4">
    <source>
        <dbReference type="Proteomes" id="UP000192223"/>
    </source>
</evidence>
<gene>
    <name evidence="5" type="primary">LOC108740821</name>
</gene>
<dbReference type="PRINTS" id="PR00080">
    <property type="entry name" value="SDRFAMILY"/>
</dbReference>
<dbReference type="FunFam" id="3.40.50.720:FF:000047">
    <property type="entry name" value="NADP-dependent L-serine/L-allo-threonine dehydrogenase"/>
    <property type="match status" value="1"/>
</dbReference>
<dbReference type="Gene3D" id="3.40.50.720">
    <property type="entry name" value="NAD(P)-binding Rossmann-like Domain"/>
    <property type="match status" value="1"/>
</dbReference>
<protein>
    <submittedName>
        <fullName evidence="5">Farnesol dehydrogenase</fullName>
    </submittedName>
</protein>
<dbReference type="STRING" id="224129.A0A1W4X3Z7"/>
<evidence type="ECO:0000256" key="2">
    <source>
        <dbReference type="ARBA" id="ARBA00023002"/>
    </source>
</evidence>
<evidence type="ECO:0000256" key="1">
    <source>
        <dbReference type="ARBA" id="ARBA00006484"/>
    </source>
</evidence>
<proteinExistence type="inferred from homology"/>
<accession>A0A1W4X3Z7</accession>
<dbReference type="FunCoup" id="A0A1W4X3Z7">
    <property type="interactions" value="196"/>
</dbReference>
<dbReference type="OrthoDB" id="1933717at2759"/>
<evidence type="ECO:0000313" key="5">
    <source>
        <dbReference type="RefSeq" id="XP_018330804.1"/>
    </source>
</evidence>
<dbReference type="InParanoid" id="A0A1W4X3Z7"/>
<dbReference type="SUPFAM" id="SSF51735">
    <property type="entry name" value="NAD(P)-binding Rossmann-fold domains"/>
    <property type="match status" value="1"/>
</dbReference>
<dbReference type="PRINTS" id="PR00081">
    <property type="entry name" value="GDHRDH"/>
</dbReference>